<dbReference type="Proteomes" id="UP000009038">
    <property type="component" value="Unassembled WGS sequence"/>
</dbReference>
<accession>G3Y2D6</accession>
<organism evidence="1 2">
    <name type="scientific">Aspergillus niger (strain ATCC 1015 / CBS 113.46 / FGSC A1144 / LSHB Ac4 / NCTC 3858a / NRRL 328 / USDA 3528.7)</name>
    <dbReference type="NCBI Taxonomy" id="380704"/>
    <lineage>
        <taxon>Eukaryota</taxon>
        <taxon>Fungi</taxon>
        <taxon>Dikarya</taxon>
        <taxon>Ascomycota</taxon>
        <taxon>Pezizomycotina</taxon>
        <taxon>Eurotiomycetes</taxon>
        <taxon>Eurotiomycetidae</taxon>
        <taxon>Eurotiales</taxon>
        <taxon>Aspergillaceae</taxon>
        <taxon>Aspergillus</taxon>
        <taxon>Aspergillus subgen. Circumdati</taxon>
    </lineage>
</organism>
<dbReference type="EMBL" id="ACJE01000010">
    <property type="protein sequence ID" value="EHA23494.1"/>
    <property type="molecule type" value="Genomic_DNA"/>
</dbReference>
<name>G3Y2D6_ASPNA</name>
<dbReference type="AlphaFoldDB" id="G3Y2D6"/>
<sequence length="158" mass="18048">MPQIMMTDDPALCRRISGIPVLIAESSFVCIEETSLTFPKMLAALMPLINFERLIEDFNQPGSGQSLRSEYVWLYHGILPLRTLWNAREYGDDAASIAVQVIKRTIQRKRNVCQSCGRRGHSLGDCCFMRDIEVLKLKLTAYREHAYLQIPNIQLDVC</sequence>
<dbReference type="HOGENOM" id="CLU_1668988_0_0_1"/>
<reference evidence="1 2" key="1">
    <citation type="journal article" date="2011" name="Genome Res.">
        <title>Comparative genomics of citric-acid-producing Aspergillus niger ATCC 1015 versus enzyme-producing CBS 513.88.</title>
        <authorList>
            <person name="Andersen M.R."/>
            <person name="Salazar M.P."/>
            <person name="Schaap P.J."/>
            <person name="van de Vondervoort P.J."/>
            <person name="Culley D."/>
            <person name="Thykaer J."/>
            <person name="Frisvad J.C."/>
            <person name="Nielsen K.F."/>
            <person name="Albang R."/>
            <person name="Albermann K."/>
            <person name="Berka R.M."/>
            <person name="Braus G.H."/>
            <person name="Braus-Stromeyer S.A."/>
            <person name="Corrochano L.M."/>
            <person name="Dai Z."/>
            <person name="van Dijck P.W."/>
            <person name="Hofmann G."/>
            <person name="Lasure L.L."/>
            <person name="Magnuson J.K."/>
            <person name="Menke H."/>
            <person name="Meijer M."/>
            <person name="Meijer S.L."/>
            <person name="Nielsen J.B."/>
            <person name="Nielsen M.L."/>
            <person name="van Ooyen A.J."/>
            <person name="Pel H.J."/>
            <person name="Poulsen L."/>
            <person name="Samson R.A."/>
            <person name="Stam H."/>
            <person name="Tsang A."/>
            <person name="van den Brink J.M."/>
            <person name="Atkins A."/>
            <person name="Aerts A."/>
            <person name="Shapiro H."/>
            <person name="Pangilinan J."/>
            <person name="Salamov A."/>
            <person name="Lou Y."/>
            <person name="Lindquist E."/>
            <person name="Lucas S."/>
            <person name="Grimwood J."/>
            <person name="Grigoriev I.V."/>
            <person name="Kubicek C.P."/>
            <person name="Martinez D."/>
            <person name="van Peij N.N."/>
            <person name="Roubos J.A."/>
            <person name="Nielsen J."/>
            <person name="Baker S.E."/>
        </authorList>
    </citation>
    <scope>NUCLEOTIDE SEQUENCE [LARGE SCALE GENOMIC DNA]</scope>
    <source>
        <strain evidence="2">ATCC 1015 / CBS 113.46 / FGSC A1144 / LSHB Ac4 / NCTC 3858a / NRRL 328 / USDA 3528.7</strain>
    </source>
</reference>
<evidence type="ECO:0000313" key="1">
    <source>
        <dbReference type="EMBL" id="EHA23494.1"/>
    </source>
</evidence>
<evidence type="ECO:0000313" key="2">
    <source>
        <dbReference type="Proteomes" id="UP000009038"/>
    </source>
</evidence>
<comment type="caution">
    <text evidence="1">The sequence shown here is derived from an EMBL/GenBank/DDBJ whole genome shotgun (WGS) entry which is preliminary data.</text>
</comment>
<gene>
    <name evidence="1" type="ORF">ASPNIDRAFT_37495</name>
</gene>
<dbReference type="VEuPathDB" id="FungiDB:ASPNIDRAFT2_37495"/>
<proteinExistence type="predicted"/>
<protein>
    <submittedName>
        <fullName evidence="1">Uncharacterized protein</fullName>
    </submittedName>
</protein>